<dbReference type="PANTHER" id="PTHR33164">
    <property type="entry name" value="TRANSCRIPTIONAL REGULATOR, MARR FAMILY"/>
    <property type="match status" value="1"/>
</dbReference>
<organism evidence="7 8">
    <name type="scientific">Actinacidiphila acididurans</name>
    <dbReference type="NCBI Taxonomy" id="2784346"/>
    <lineage>
        <taxon>Bacteria</taxon>
        <taxon>Bacillati</taxon>
        <taxon>Actinomycetota</taxon>
        <taxon>Actinomycetes</taxon>
        <taxon>Kitasatosporales</taxon>
        <taxon>Streptomycetaceae</taxon>
        <taxon>Actinacidiphila</taxon>
    </lineage>
</organism>
<dbReference type="InterPro" id="IPR039422">
    <property type="entry name" value="MarR/SlyA-like"/>
</dbReference>
<dbReference type="PANTHER" id="PTHR33164:SF5">
    <property type="entry name" value="ORGANIC HYDROPEROXIDE RESISTANCE TRANSCRIPTIONAL REGULATOR"/>
    <property type="match status" value="1"/>
</dbReference>
<dbReference type="SUPFAM" id="SSF46785">
    <property type="entry name" value="Winged helix' DNA-binding domain"/>
    <property type="match status" value="1"/>
</dbReference>
<dbReference type="RefSeq" id="WP_205361700.1">
    <property type="nucleotide sequence ID" value="NZ_JADKYB010000022.1"/>
</dbReference>
<reference evidence="7 8" key="1">
    <citation type="submission" date="2021-01" db="EMBL/GenBank/DDBJ databases">
        <title>Streptomyces acididurans sp. nov., isolated from a peat swamp forest soil.</title>
        <authorList>
            <person name="Chantavorakit T."/>
            <person name="Duangmal K."/>
        </authorList>
    </citation>
    <scope>NUCLEOTIDE SEQUENCE [LARGE SCALE GENOMIC DNA]</scope>
    <source>
        <strain evidence="7 8">KK5PA1</strain>
    </source>
</reference>
<evidence type="ECO:0000313" key="8">
    <source>
        <dbReference type="Proteomes" id="UP000749040"/>
    </source>
</evidence>
<protein>
    <submittedName>
        <fullName evidence="7">MarR family transcriptional regulator</fullName>
    </submittedName>
</protein>
<keyword evidence="2" id="KW-0963">Cytoplasm</keyword>
<dbReference type="EMBL" id="JADKYB010000022">
    <property type="protein sequence ID" value="MBM9509080.1"/>
    <property type="molecule type" value="Genomic_DNA"/>
</dbReference>
<proteinExistence type="predicted"/>
<evidence type="ECO:0000256" key="1">
    <source>
        <dbReference type="ARBA" id="ARBA00004496"/>
    </source>
</evidence>
<dbReference type="CDD" id="cd00090">
    <property type="entry name" value="HTH_ARSR"/>
    <property type="match status" value="1"/>
</dbReference>
<evidence type="ECO:0000256" key="5">
    <source>
        <dbReference type="ARBA" id="ARBA00023163"/>
    </source>
</evidence>
<dbReference type="PRINTS" id="PR00598">
    <property type="entry name" value="HTHMARR"/>
</dbReference>
<evidence type="ECO:0000259" key="6">
    <source>
        <dbReference type="PROSITE" id="PS50995"/>
    </source>
</evidence>
<dbReference type="Pfam" id="PF22381">
    <property type="entry name" value="Staph_reg_Sar_Rot"/>
    <property type="match status" value="1"/>
</dbReference>
<keyword evidence="8" id="KW-1185">Reference proteome</keyword>
<keyword evidence="5" id="KW-0804">Transcription</keyword>
<dbReference type="InterPro" id="IPR011991">
    <property type="entry name" value="ArsR-like_HTH"/>
</dbReference>
<evidence type="ECO:0000256" key="2">
    <source>
        <dbReference type="ARBA" id="ARBA00022490"/>
    </source>
</evidence>
<dbReference type="InterPro" id="IPR055166">
    <property type="entry name" value="Transc_reg_Sar_Rot_HTH"/>
</dbReference>
<keyword evidence="3" id="KW-0805">Transcription regulation</keyword>
<dbReference type="Gene3D" id="1.10.10.10">
    <property type="entry name" value="Winged helix-like DNA-binding domain superfamily/Winged helix DNA-binding domain"/>
    <property type="match status" value="1"/>
</dbReference>
<feature type="domain" description="HTH marR-type" evidence="6">
    <location>
        <begin position="20"/>
        <end position="157"/>
    </location>
</feature>
<evidence type="ECO:0000256" key="4">
    <source>
        <dbReference type="ARBA" id="ARBA00023125"/>
    </source>
</evidence>
<keyword evidence="4" id="KW-0238">DNA-binding</keyword>
<evidence type="ECO:0000256" key="3">
    <source>
        <dbReference type="ARBA" id="ARBA00023015"/>
    </source>
</evidence>
<dbReference type="SMART" id="SM00347">
    <property type="entry name" value="HTH_MARR"/>
    <property type="match status" value="1"/>
</dbReference>
<dbReference type="InterPro" id="IPR036388">
    <property type="entry name" value="WH-like_DNA-bd_sf"/>
</dbReference>
<dbReference type="InterPro" id="IPR000835">
    <property type="entry name" value="HTH_MarR-typ"/>
</dbReference>
<sequence>MTPSQTAPTEPPAGQALRLEEQLCFAVHAASRAYDGIYRALLKKSGLTYPQYLVMLVLWQHGPLSVKELGSYLRLDSGTLSPLVRRLESAGLVRRVRSAQDERSVIVHLTESGRAMRTTIDDVPRAIGKATGLTMPAAMALLADLNTLTASLEAAAS</sequence>
<comment type="subcellular location">
    <subcellularLocation>
        <location evidence="1">Cytoplasm</location>
    </subcellularLocation>
</comment>
<accession>A0ABS2U0G3</accession>
<dbReference type="PROSITE" id="PS50995">
    <property type="entry name" value="HTH_MARR_2"/>
    <property type="match status" value="1"/>
</dbReference>
<dbReference type="InterPro" id="IPR036390">
    <property type="entry name" value="WH_DNA-bd_sf"/>
</dbReference>
<name>A0ABS2U0G3_9ACTN</name>
<gene>
    <name evidence="7" type="ORF">ITX44_31950</name>
</gene>
<comment type="caution">
    <text evidence="7">The sequence shown here is derived from an EMBL/GenBank/DDBJ whole genome shotgun (WGS) entry which is preliminary data.</text>
</comment>
<dbReference type="Proteomes" id="UP000749040">
    <property type="component" value="Unassembled WGS sequence"/>
</dbReference>
<evidence type="ECO:0000313" key="7">
    <source>
        <dbReference type="EMBL" id="MBM9509080.1"/>
    </source>
</evidence>